<feature type="non-terminal residue" evidence="6">
    <location>
        <position position="1401"/>
    </location>
</feature>
<dbReference type="GO" id="GO:0030951">
    <property type="term" value="P:establishment or maintenance of microtubule cytoskeleton polarity"/>
    <property type="evidence" value="ECO:0007669"/>
    <property type="project" value="InterPro"/>
</dbReference>
<feature type="domain" description="TOG" evidence="5">
    <location>
        <begin position="110"/>
        <end position="343"/>
    </location>
</feature>
<evidence type="ECO:0000256" key="3">
    <source>
        <dbReference type="ARBA" id="ARBA00023212"/>
    </source>
</evidence>
<organism evidence="6 7">
    <name type="scientific">Thraustotheca clavata</name>
    <dbReference type="NCBI Taxonomy" id="74557"/>
    <lineage>
        <taxon>Eukaryota</taxon>
        <taxon>Sar</taxon>
        <taxon>Stramenopiles</taxon>
        <taxon>Oomycota</taxon>
        <taxon>Saprolegniomycetes</taxon>
        <taxon>Saprolegniales</taxon>
        <taxon>Achlyaceae</taxon>
        <taxon>Thraustotheca</taxon>
    </lineage>
</organism>
<feature type="region of interest" description="Disordered" evidence="4">
    <location>
        <begin position="38"/>
        <end position="121"/>
    </location>
</feature>
<dbReference type="GO" id="GO:0061863">
    <property type="term" value="F:microtubule plus end polymerase"/>
    <property type="evidence" value="ECO:0007669"/>
    <property type="project" value="InterPro"/>
</dbReference>
<feature type="compositionally biased region" description="Low complexity" evidence="4">
    <location>
        <begin position="618"/>
        <end position="636"/>
    </location>
</feature>
<evidence type="ECO:0000256" key="4">
    <source>
        <dbReference type="SAM" id="MobiDB-lite"/>
    </source>
</evidence>
<dbReference type="InterPro" id="IPR048491">
    <property type="entry name" value="XMAP215_CLASP_TOG"/>
</dbReference>
<dbReference type="Pfam" id="PF21041">
    <property type="entry name" value="XMAP215_CLASP_TOG"/>
    <property type="match status" value="2"/>
</dbReference>
<sequence>MSQPCLRNMSCRCPLCMGEDVGELLALTKTISSNIKYGEDGEEEVVPPPVKSGFGGNSPPPATRKTFVANSPPVPSTKARAKAPPLQLEPVVAAPAPRTSPLQREEPADDDRPKRAKSDEPPLAFEELEAKVADKNWKIRKEVYEVMKTAFETQQGVDGGNVTELFGKMVDDSNAAAMEAGLAAVLAYTKEASSKQWSNSVIARTMPKVIDKCFAGRPGTVKLAEELVLEYVHQGGAEDTIAALLEGTKNKKPKVPPLCINSILECFKTFGPRVIPIPPLKSTLPALCESTVNNVRPAAMKLICEIYRWTGPALLADIVNGLRPAQKTEYEESIKDITPGQATVTRYVKGMEPKAAPTRPGARGGAAAAAAPAAATMDPRDFAETVDLLAKLPKTEFKAKLALPKWSEKVAALTIIIETVGSVPKLANGDYGDLVQTLKLCMQDANVNITAKAIEVLGVLADGLRKNFAQYARVMLSPLLKKLSDKKSLILNNTHHTLDMLLQHSLPIEAMMDEIKISAEPSTNKIPAARAQTILLLQRAIAKKYINVNDASLMKTLGELFASGIDDSDPNLRKTGVEAMVTLVESSENAPRMVKATLDGLEKRQPRSFKVIEAAIGPAGSSASSDTSSAPSQPASVPKAAPPKTTETKSNPKPGSGPPARLSAMKKAPGKATPAGQKPAASAAPVSTSETMTLTVAEAEQQLIEMDLDQWASIVAGFQSPKWSERKAAFETLEEAVVSNPDLANTHIEALVMYAYGQTKEFKESNVQVIKSAFQAFATFADTCSTVLPKSVVTQLVPPSIEKIGDRKISDTIKKLLGFFCEHVGPAFVLERIFAHMPSVKAPLAQADALSFISECISDFGVALCQPRAVIEFGKGPQGLESSNPKCRVAATSVFGTMYSQLGPAMLPLLGLDSWKPALSSSVEAEFKKVGYNPATAMSSISRKLRHVDDSDTEMSVASAFGRMDISAKITKELLAEMQSEEDKAAWKKRLAAMESAQRLCEEAGLAIELTKTVGELMKALKSRLSDSNANLKVKAVQVIGVVAQSIGSNVSKLSKGMGANIVSGVSDNKKNMQIACVETLNKWVFHDGSTSTHCLESLLPFISDGLRNSVGRAELLGWLIPHAESAGKLDLHCLIEPTIDCLMDKSSDAREKAQTLLVHVFRSVGKDAVFAGCRDMIPAKMRTLKPMIDKACQAAFAGSPVEENDTKPAQAAPAKAAPAALARHNSLPAPASAKVAPPKKEENPIALLPSEKMPRLDRNRKNKWIFEPTDVSDMNARKAQLESEWGPYMTPALRQRVFAVSYEKGMMEAIDDLSKCIVDQPREVQSSFDFILKWSTLRIVDNNVQALAKMLDFLVKLFAMLVEHEWELDDIEAGIFLPYLCQESGQQKPRFRLRFRDVMR</sequence>
<name>A0A1W0ACM4_9STRA</name>
<keyword evidence="3" id="KW-0206">Cytoskeleton</keyword>
<comment type="caution">
    <text evidence="6">The sequence shown here is derived from an EMBL/GenBank/DDBJ whole genome shotgun (WGS) entry which is preliminary data.</text>
</comment>
<dbReference type="SMART" id="SM01349">
    <property type="entry name" value="TOG"/>
    <property type="match status" value="4"/>
</dbReference>
<dbReference type="InterPro" id="IPR034085">
    <property type="entry name" value="TOG"/>
</dbReference>
<dbReference type="InterPro" id="IPR045110">
    <property type="entry name" value="XMAP215"/>
</dbReference>
<dbReference type="SUPFAM" id="SSF48371">
    <property type="entry name" value="ARM repeat"/>
    <property type="match status" value="1"/>
</dbReference>
<dbReference type="GO" id="GO:0005856">
    <property type="term" value="C:cytoskeleton"/>
    <property type="evidence" value="ECO:0007669"/>
    <property type="project" value="UniProtKB-SubCell"/>
</dbReference>
<dbReference type="GO" id="GO:0007051">
    <property type="term" value="P:spindle organization"/>
    <property type="evidence" value="ECO:0007669"/>
    <property type="project" value="InterPro"/>
</dbReference>
<accession>A0A1W0ACM4</accession>
<proteinExistence type="predicted"/>
<evidence type="ECO:0000256" key="2">
    <source>
        <dbReference type="ARBA" id="ARBA00022490"/>
    </source>
</evidence>
<dbReference type="GO" id="GO:0051010">
    <property type="term" value="F:microtubule plus-end binding"/>
    <property type="evidence" value="ECO:0007669"/>
    <property type="project" value="InterPro"/>
</dbReference>
<dbReference type="InterPro" id="IPR016024">
    <property type="entry name" value="ARM-type_fold"/>
</dbReference>
<dbReference type="EMBL" id="JNBS01000011">
    <property type="protein sequence ID" value="OQS08005.1"/>
    <property type="molecule type" value="Genomic_DNA"/>
</dbReference>
<feature type="domain" description="TOG" evidence="5">
    <location>
        <begin position="959"/>
        <end position="1203"/>
    </location>
</feature>
<dbReference type="Gene3D" id="1.25.10.10">
    <property type="entry name" value="Leucine-rich Repeat Variant"/>
    <property type="match status" value="5"/>
</dbReference>
<evidence type="ECO:0000313" key="6">
    <source>
        <dbReference type="EMBL" id="OQS08005.1"/>
    </source>
</evidence>
<dbReference type="InterPro" id="IPR011989">
    <property type="entry name" value="ARM-like"/>
</dbReference>
<evidence type="ECO:0000259" key="5">
    <source>
        <dbReference type="SMART" id="SM01349"/>
    </source>
</evidence>
<evidence type="ECO:0000313" key="7">
    <source>
        <dbReference type="Proteomes" id="UP000243217"/>
    </source>
</evidence>
<dbReference type="GO" id="GO:0046785">
    <property type="term" value="P:microtubule polymerization"/>
    <property type="evidence" value="ECO:0007669"/>
    <property type="project" value="InterPro"/>
</dbReference>
<feature type="compositionally biased region" description="Basic and acidic residues" evidence="4">
    <location>
        <begin position="103"/>
        <end position="120"/>
    </location>
</feature>
<gene>
    <name evidence="6" type="ORF">THRCLA_20005</name>
</gene>
<feature type="domain" description="TOG" evidence="5">
    <location>
        <begin position="381"/>
        <end position="621"/>
    </location>
</feature>
<protein>
    <submittedName>
        <fullName evidence="6">Cytoskeleton-associated protein</fullName>
    </submittedName>
</protein>
<dbReference type="Proteomes" id="UP000243217">
    <property type="component" value="Unassembled WGS sequence"/>
</dbReference>
<keyword evidence="2" id="KW-0963">Cytoplasm</keyword>
<dbReference type="PANTHER" id="PTHR12609">
    <property type="entry name" value="MICROTUBULE ASSOCIATED PROTEIN XMAP215"/>
    <property type="match status" value="1"/>
</dbReference>
<dbReference type="OrthoDB" id="205662at2759"/>
<keyword evidence="7" id="KW-1185">Reference proteome</keyword>
<dbReference type="STRING" id="74557.A0A1W0ACM4"/>
<evidence type="ECO:0000256" key="1">
    <source>
        <dbReference type="ARBA" id="ARBA00004245"/>
    </source>
</evidence>
<feature type="region of interest" description="Disordered" evidence="4">
    <location>
        <begin position="618"/>
        <end position="690"/>
    </location>
</feature>
<reference evidence="6 7" key="1">
    <citation type="journal article" date="2014" name="Genome Biol. Evol.">
        <title>The secreted proteins of Achlya hypogyna and Thraustotheca clavata identify the ancestral oomycete secretome and reveal gene acquisitions by horizontal gene transfer.</title>
        <authorList>
            <person name="Misner I."/>
            <person name="Blouin N."/>
            <person name="Leonard G."/>
            <person name="Richards T.A."/>
            <person name="Lane C.E."/>
        </authorList>
    </citation>
    <scope>NUCLEOTIDE SEQUENCE [LARGE SCALE GENOMIC DNA]</scope>
    <source>
        <strain evidence="6 7">ATCC 34112</strain>
    </source>
</reference>
<comment type="subcellular location">
    <subcellularLocation>
        <location evidence="1">Cytoplasm</location>
        <location evidence="1">Cytoskeleton</location>
    </subcellularLocation>
</comment>
<feature type="domain" description="TOG" evidence="5">
    <location>
        <begin position="697"/>
        <end position="936"/>
    </location>
</feature>